<dbReference type="PIRSF" id="PIRSF017300">
    <property type="entry name" value="snoRNP_Mpp10"/>
    <property type="match status" value="1"/>
</dbReference>
<feature type="compositionally biased region" description="Polar residues" evidence="8">
    <location>
        <begin position="643"/>
        <end position="652"/>
    </location>
</feature>
<keyword evidence="5 7" id="KW-0687">Ribonucleoprotein</keyword>
<evidence type="ECO:0000256" key="5">
    <source>
        <dbReference type="ARBA" id="ARBA00023274"/>
    </source>
</evidence>
<feature type="compositionally biased region" description="Basic and acidic residues" evidence="8">
    <location>
        <begin position="274"/>
        <end position="298"/>
    </location>
</feature>
<protein>
    <recommendedName>
        <fullName evidence="7">U3 small nucleolar ribonucleoprotein protein MPP10</fullName>
    </recommendedName>
</protein>
<dbReference type="PANTHER" id="PTHR17039">
    <property type="entry name" value="U3 SMALL NUCLEOLAR RIBONUCLEOPROTEIN PROTEIN MPP10"/>
    <property type="match status" value="1"/>
</dbReference>
<dbReference type="AlphaFoldDB" id="A0A1A9UMZ5"/>
<keyword evidence="2 7" id="KW-0690">Ribosome biogenesis</keyword>
<name>A0A1A9UMZ5_GLOAU</name>
<evidence type="ECO:0000256" key="1">
    <source>
        <dbReference type="ARBA" id="ARBA00004604"/>
    </source>
</evidence>
<dbReference type="STRING" id="7395.A0A1A9UMZ5"/>
<sequence>MKKIKKGVKSKQTAEQRAISKYKQLTKSVQRLTAEPDKFLVAQPEKYDKLKEMIQTLYGFTVGMDVERREMPDILPELVVQNMDEEQIWQQLELRSNLLMPAFVDETAKFLSLRESKLEIRLKEEGQDEEERENEGEEENEHDMDAADMSEKEDDEGENESDDDDDQMNVEKQCQRFTRKYAVDDEFFKLEEMTSFLEAEEAKEARRKMGKLLPDDEDGIDYFADDFGGLDAEGADDDNSDYDNATYQDFFNTQQNDEEEGKNPKVQNSGLNRKGKDYFSERLTEKSDMYISDDERRQLQSSSSEEDLGKDKTNSNNVSEIAINEQPKSTFELRQARLEQRIRDHEEEVLGEKPWQLKGEIMATNRPQNSLLEEILEFDSTVRPAPVITEETTRCLEDIIRQRIKDKAWDDVEFKVRPIRTPQEYRKQLVLDQEKSKESLAHIYEKEYQRELEKLTPNHERNEEEEPKEHQEIRKLMRNLFVKLDALSNFHFTPKPVAPEPKIITNAPAVIMEEVAPVALSDANMLAPEEIFRGPKHELLGKSERTKTDKNRALRKKKAKQRAIHNALEAKVVERQKLGIPLSKTQEKVKLMKNLTKQRNVEKITPGNDHQNLGSSKAFFSKLQDQSNSMTLGKPDKRKPDKMTTSSKKLKL</sequence>
<keyword evidence="4 7" id="KW-0539">Nucleus</keyword>
<dbReference type="GO" id="GO:0006364">
    <property type="term" value="P:rRNA processing"/>
    <property type="evidence" value="ECO:0007669"/>
    <property type="project" value="UniProtKB-KW"/>
</dbReference>
<evidence type="ECO:0000256" key="4">
    <source>
        <dbReference type="ARBA" id="ARBA00023242"/>
    </source>
</evidence>
<proteinExistence type="inferred from homology"/>
<evidence type="ECO:0000256" key="7">
    <source>
        <dbReference type="PIRNR" id="PIRNR017300"/>
    </source>
</evidence>
<feature type="region of interest" description="Disordered" evidence="8">
    <location>
        <begin position="224"/>
        <end position="326"/>
    </location>
</feature>
<evidence type="ECO:0000256" key="8">
    <source>
        <dbReference type="SAM" id="MobiDB-lite"/>
    </source>
</evidence>
<dbReference type="VEuPathDB" id="VectorBase:GAUT009942"/>
<dbReference type="EnsemblMetazoa" id="GAUT009942-RA">
    <property type="protein sequence ID" value="GAUT009942-PA"/>
    <property type="gene ID" value="GAUT009942"/>
</dbReference>
<evidence type="ECO:0000313" key="9">
    <source>
        <dbReference type="EnsemblMetazoa" id="GAUT009942-PA"/>
    </source>
</evidence>
<dbReference type="PANTHER" id="PTHR17039:SF0">
    <property type="entry name" value="U3 SMALL NUCLEOLAR RIBONUCLEOPROTEIN PROTEIN MPP10"/>
    <property type="match status" value="1"/>
</dbReference>
<dbReference type="Pfam" id="PF04006">
    <property type="entry name" value="Mpp10"/>
    <property type="match status" value="1"/>
</dbReference>
<dbReference type="GO" id="GO:0034457">
    <property type="term" value="C:Mpp10 complex"/>
    <property type="evidence" value="ECO:0007669"/>
    <property type="project" value="UniProtKB-UniRule"/>
</dbReference>
<dbReference type="GO" id="GO:0032040">
    <property type="term" value="C:small-subunit processome"/>
    <property type="evidence" value="ECO:0007669"/>
    <property type="project" value="TreeGrafter"/>
</dbReference>
<evidence type="ECO:0000256" key="3">
    <source>
        <dbReference type="ARBA" id="ARBA00022552"/>
    </source>
</evidence>
<dbReference type="GO" id="GO:0005732">
    <property type="term" value="C:sno(s)RNA-containing ribonucleoprotein complex"/>
    <property type="evidence" value="ECO:0007669"/>
    <property type="project" value="UniProtKB-UniRule"/>
</dbReference>
<dbReference type="Proteomes" id="UP000078200">
    <property type="component" value="Unassembled WGS sequence"/>
</dbReference>
<feature type="region of interest" description="Disordered" evidence="8">
    <location>
        <begin position="600"/>
        <end position="652"/>
    </location>
</feature>
<comment type="subcellular location">
    <subcellularLocation>
        <location evidence="1 7">Nucleus</location>
        <location evidence="1 7">Nucleolus</location>
    </subcellularLocation>
</comment>
<reference evidence="9" key="1">
    <citation type="submission" date="2020-05" db="UniProtKB">
        <authorList>
            <consortium name="EnsemblMetazoa"/>
        </authorList>
    </citation>
    <scope>IDENTIFICATION</scope>
    <source>
        <strain evidence="9">TTRI</strain>
    </source>
</reference>
<accession>A0A1A9UMZ5</accession>
<feature type="compositionally biased region" description="Polar residues" evidence="8">
    <location>
        <begin position="242"/>
        <end position="255"/>
    </location>
</feature>
<comment type="function">
    <text evidence="7">Involved in nucleolar processing of pre-18S ribosomal RNA.</text>
</comment>
<comment type="similarity">
    <text evidence="6 7">Belongs to the MPP10 family.</text>
</comment>
<keyword evidence="10" id="KW-1185">Reference proteome</keyword>
<organism evidence="9 10">
    <name type="scientific">Glossina austeni</name>
    <name type="common">Savannah tsetse fly</name>
    <dbReference type="NCBI Taxonomy" id="7395"/>
    <lineage>
        <taxon>Eukaryota</taxon>
        <taxon>Metazoa</taxon>
        <taxon>Ecdysozoa</taxon>
        <taxon>Arthropoda</taxon>
        <taxon>Hexapoda</taxon>
        <taxon>Insecta</taxon>
        <taxon>Pterygota</taxon>
        <taxon>Neoptera</taxon>
        <taxon>Endopterygota</taxon>
        <taxon>Diptera</taxon>
        <taxon>Brachycera</taxon>
        <taxon>Muscomorpha</taxon>
        <taxon>Hippoboscoidea</taxon>
        <taxon>Glossinidae</taxon>
        <taxon>Glossina</taxon>
    </lineage>
</organism>
<dbReference type="InterPro" id="IPR012173">
    <property type="entry name" value="Mpp10"/>
</dbReference>
<evidence type="ECO:0000256" key="6">
    <source>
        <dbReference type="ARBA" id="ARBA00029455"/>
    </source>
</evidence>
<keyword evidence="3 7" id="KW-0698">rRNA processing</keyword>
<feature type="region of interest" description="Disordered" evidence="8">
    <location>
        <begin position="122"/>
        <end position="172"/>
    </location>
</feature>
<evidence type="ECO:0000313" key="10">
    <source>
        <dbReference type="Proteomes" id="UP000078200"/>
    </source>
</evidence>
<evidence type="ECO:0000256" key="2">
    <source>
        <dbReference type="ARBA" id="ARBA00022517"/>
    </source>
</evidence>
<feature type="compositionally biased region" description="Acidic residues" evidence="8">
    <location>
        <begin position="126"/>
        <end position="168"/>
    </location>
</feature>